<evidence type="ECO:0000313" key="4">
    <source>
        <dbReference type="Proteomes" id="UP000361836"/>
    </source>
</evidence>
<dbReference type="Pfam" id="PF01569">
    <property type="entry name" value="PAP2"/>
    <property type="match status" value="1"/>
</dbReference>
<feature type="transmembrane region" description="Helical" evidence="1">
    <location>
        <begin position="236"/>
        <end position="260"/>
    </location>
</feature>
<dbReference type="Proteomes" id="UP000361836">
    <property type="component" value="Unassembled WGS sequence"/>
</dbReference>
<keyword evidence="4" id="KW-1185">Reference proteome</keyword>
<sequence length="287" mass="31048">MFGYIYKKDVAIVAVVLAFCLLVGSFFDYQISSVLFNSSSLFGRFVEAAGELPFELTASIAGVMLVRSARSDSKASKWLAALGILINVGLVSYEIIGSLRVGGKLIAFQLVLTFTLVIAANVIAYRLTRDTDPDDLTRWALMVLAVWVAQAIILNVIVKPLWSRPRMRVIEVTPGLNFQPWWVIGNPDKWSYIAAGVIKDGFKSFASGHTAHAAIGLMLAGLPAAAFTEKPSRRRVVFWVAAAVAALVAFGRIVIGAHFLTDVSCGFALVLALECLAARVAYPHGVQ</sequence>
<accession>A0A5K1J1H4</accession>
<reference evidence="3 4" key="1">
    <citation type="submission" date="2019-10" db="EMBL/GenBank/DDBJ databases">
        <authorList>
            <person name="Wolf R A."/>
        </authorList>
    </citation>
    <scope>NUCLEOTIDE SEQUENCE [LARGE SCALE GENOMIC DNA]</scope>
    <source>
        <strain evidence="3">Collinsella_aerofaciens_MC2</strain>
    </source>
</reference>
<dbReference type="AlphaFoldDB" id="A0A5K1J1H4"/>
<organism evidence="3 4">
    <name type="scientific">Collinsella aerofaciens</name>
    <dbReference type="NCBI Taxonomy" id="74426"/>
    <lineage>
        <taxon>Bacteria</taxon>
        <taxon>Bacillati</taxon>
        <taxon>Actinomycetota</taxon>
        <taxon>Coriobacteriia</taxon>
        <taxon>Coriobacteriales</taxon>
        <taxon>Coriobacteriaceae</taxon>
        <taxon>Collinsella</taxon>
    </lineage>
</organism>
<name>A0A5K1J1H4_9ACTN</name>
<proteinExistence type="predicted"/>
<protein>
    <submittedName>
        <fullName evidence="3">PAP2 superfamily protein</fullName>
    </submittedName>
</protein>
<keyword evidence="1" id="KW-1133">Transmembrane helix</keyword>
<dbReference type="InterPro" id="IPR000326">
    <property type="entry name" value="PAP2/HPO"/>
</dbReference>
<feature type="transmembrane region" description="Helical" evidence="1">
    <location>
        <begin position="12"/>
        <end position="31"/>
    </location>
</feature>
<evidence type="ECO:0000313" key="3">
    <source>
        <dbReference type="EMBL" id="VWL95803.1"/>
    </source>
</evidence>
<dbReference type="EMBL" id="CABWIE010000019">
    <property type="protein sequence ID" value="VWL95803.1"/>
    <property type="molecule type" value="Genomic_DNA"/>
</dbReference>
<dbReference type="InterPro" id="IPR036938">
    <property type="entry name" value="PAP2/HPO_sf"/>
</dbReference>
<keyword evidence="1" id="KW-0472">Membrane</keyword>
<dbReference type="SMART" id="SM00014">
    <property type="entry name" value="acidPPc"/>
    <property type="match status" value="1"/>
</dbReference>
<feature type="transmembrane region" description="Helical" evidence="1">
    <location>
        <begin position="139"/>
        <end position="158"/>
    </location>
</feature>
<dbReference type="RefSeq" id="WP_152076523.1">
    <property type="nucleotide sequence ID" value="NZ_CAAKNU010000093.1"/>
</dbReference>
<evidence type="ECO:0000259" key="2">
    <source>
        <dbReference type="SMART" id="SM00014"/>
    </source>
</evidence>
<gene>
    <name evidence="3" type="ORF">KCJAJFAP_00285</name>
</gene>
<keyword evidence="1" id="KW-0812">Transmembrane</keyword>
<feature type="domain" description="Phosphatidic acid phosphatase type 2/haloperoxidase" evidence="2">
    <location>
        <begin position="140"/>
        <end position="278"/>
    </location>
</feature>
<feature type="transmembrane region" description="Helical" evidence="1">
    <location>
        <begin position="266"/>
        <end position="282"/>
    </location>
</feature>
<dbReference type="Gene3D" id="1.20.144.10">
    <property type="entry name" value="Phosphatidic acid phosphatase type 2/haloperoxidase"/>
    <property type="match status" value="1"/>
</dbReference>
<dbReference type="SUPFAM" id="SSF48317">
    <property type="entry name" value="Acid phosphatase/Vanadium-dependent haloperoxidase"/>
    <property type="match status" value="1"/>
</dbReference>
<feature type="transmembrane region" description="Helical" evidence="1">
    <location>
        <begin position="75"/>
        <end position="93"/>
    </location>
</feature>
<feature type="transmembrane region" description="Helical" evidence="1">
    <location>
        <begin position="105"/>
        <end position="127"/>
    </location>
</feature>
<evidence type="ECO:0000256" key="1">
    <source>
        <dbReference type="SAM" id="Phobius"/>
    </source>
</evidence>